<proteinExistence type="predicted"/>
<dbReference type="EMBL" id="WNYA01000454">
    <property type="protein sequence ID" value="KAG8548259.1"/>
    <property type="molecule type" value="Genomic_DNA"/>
</dbReference>
<dbReference type="Proteomes" id="UP000824782">
    <property type="component" value="Unassembled WGS sequence"/>
</dbReference>
<gene>
    <name evidence="1" type="ORF">GDO81_025928</name>
</gene>
<evidence type="ECO:0000313" key="2">
    <source>
        <dbReference type="Proteomes" id="UP000824782"/>
    </source>
</evidence>
<evidence type="ECO:0000313" key="1">
    <source>
        <dbReference type="EMBL" id="KAG8548259.1"/>
    </source>
</evidence>
<sequence length="107" mass="11443">MSSLMFPVITVAGIVNLHEARGPYKGSFTIRYMAVDILCRVLVTKEPTTGTTAPALCCRTLLIVTDAPYTAGTGTAAPYTGFWDCSSLHFMLQGRGTVAQINIIAKS</sequence>
<organism evidence="1 2">
    <name type="scientific">Engystomops pustulosus</name>
    <name type="common">Tungara frog</name>
    <name type="synonym">Physalaemus pustulosus</name>
    <dbReference type="NCBI Taxonomy" id="76066"/>
    <lineage>
        <taxon>Eukaryota</taxon>
        <taxon>Metazoa</taxon>
        <taxon>Chordata</taxon>
        <taxon>Craniata</taxon>
        <taxon>Vertebrata</taxon>
        <taxon>Euteleostomi</taxon>
        <taxon>Amphibia</taxon>
        <taxon>Batrachia</taxon>
        <taxon>Anura</taxon>
        <taxon>Neobatrachia</taxon>
        <taxon>Hyloidea</taxon>
        <taxon>Leptodactylidae</taxon>
        <taxon>Leiuperinae</taxon>
        <taxon>Engystomops</taxon>
    </lineage>
</organism>
<accession>A0AAV6ZFK2</accession>
<keyword evidence="2" id="KW-1185">Reference proteome</keyword>
<dbReference type="AlphaFoldDB" id="A0AAV6ZFK2"/>
<name>A0AAV6ZFK2_ENGPU</name>
<comment type="caution">
    <text evidence="1">The sequence shown here is derived from an EMBL/GenBank/DDBJ whole genome shotgun (WGS) entry which is preliminary data.</text>
</comment>
<reference evidence="1" key="1">
    <citation type="thesis" date="2020" institute="ProQuest LLC" country="789 East Eisenhower Parkway, Ann Arbor, MI, USA">
        <title>Comparative Genomics and Chromosome Evolution.</title>
        <authorList>
            <person name="Mudd A.B."/>
        </authorList>
    </citation>
    <scope>NUCLEOTIDE SEQUENCE</scope>
    <source>
        <strain evidence="1">237g6f4</strain>
        <tissue evidence="1">Blood</tissue>
    </source>
</reference>
<protein>
    <submittedName>
        <fullName evidence="1">Uncharacterized protein</fullName>
    </submittedName>
</protein>